<organism evidence="3 4">
    <name type="scientific">Diaporthe australafricana</name>
    <dbReference type="NCBI Taxonomy" id="127596"/>
    <lineage>
        <taxon>Eukaryota</taxon>
        <taxon>Fungi</taxon>
        <taxon>Dikarya</taxon>
        <taxon>Ascomycota</taxon>
        <taxon>Pezizomycotina</taxon>
        <taxon>Sordariomycetes</taxon>
        <taxon>Sordariomycetidae</taxon>
        <taxon>Diaporthales</taxon>
        <taxon>Diaporthaceae</taxon>
        <taxon>Diaporthe</taxon>
    </lineage>
</organism>
<comment type="caution">
    <text evidence="3">The sequence shown here is derived from an EMBL/GenBank/DDBJ whole genome shotgun (WGS) entry which is preliminary data.</text>
</comment>
<proteinExistence type="predicted"/>
<dbReference type="Proteomes" id="UP001583177">
    <property type="component" value="Unassembled WGS sequence"/>
</dbReference>
<feature type="compositionally biased region" description="Acidic residues" evidence="1">
    <location>
        <begin position="68"/>
        <end position="79"/>
    </location>
</feature>
<reference evidence="3 4" key="1">
    <citation type="journal article" date="2024" name="IMA Fungus">
        <title>IMA Genome - F19 : A genome assembly and annotation guide to empower mycologists, including annotated draft genome sequences of Ceratocystis pirilliformis, Diaporthe australafricana, Fusarium ophioides, Paecilomyces lecythidis, and Sporothrix stenoceras.</title>
        <authorList>
            <person name="Aylward J."/>
            <person name="Wilson A.M."/>
            <person name="Visagie C.M."/>
            <person name="Spraker J."/>
            <person name="Barnes I."/>
            <person name="Buitendag C."/>
            <person name="Ceriani C."/>
            <person name="Del Mar Angel L."/>
            <person name="du Plessis D."/>
            <person name="Fuchs T."/>
            <person name="Gasser K."/>
            <person name="Kramer D."/>
            <person name="Li W."/>
            <person name="Munsamy K."/>
            <person name="Piso A."/>
            <person name="Price J.L."/>
            <person name="Sonnekus B."/>
            <person name="Thomas C."/>
            <person name="van der Nest A."/>
            <person name="van Dijk A."/>
            <person name="van Heerden A."/>
            <person name="van Vuuren N."/>
            <person name="Yilmaz N."/>
            <person name="Duong T.A."/>
            <person name="van der Merwe N.A."/>
            <person name="Wingfield M.J."/>
            <person name="Wingfield B.D."/>
        </authorList>
    </citation>
    <scope>NUCLEOTIDE SEQUENCE [LARGE SCALE GENOMIC DNA]</scope>
    <source>
        <strain evidence="3 4">CMW 18300</strain>
    </source>
</reference>
<feature type="region of interest" description="Disordered" evidence="1">
    <location>
        <begin position="1"/>
        <end position="126"/>
    </location>
</feature>
<evidence type="ECO:0000259" key="2">
    <source>
        <dbReference type="Pfam" id="PF22942"/>
    </source>
</evidence>
<gene>
    <name evidence="3" type="ORF">Daus18300_010443</name>
</gene>
<dbReference type="InterPro" id="IPR054289">
    <property type="entry name" value="DUF7025"/>
</dbReference>
<sequence length="448" mass="50490">MDSSTIPIIGEDLNPTRPQEAPVPTDHLVKSHQEHLENSEPIFQANDPTTAVSKGYPEPADTSRKEDDGSDSDSVETSDSDCRDKSDANPDPSLCTGTKAEVPGKSSPQTPSQDAERKPRPRVGYSNKFLYDSNKVVVTESWPHVLDLDRDRENVTATANVEPVVELVTIVKTNITESPYTRDSTYTTATILSNSKVATNHVGLEVVVNSRRVIEALKRMITYYPNLDLSGTSLKIAEPYAVFFHFRDEIKDYLRTYPGSTGYQSNYQHPCAKRTDFKACDEETYAHLGAMQEVIEKQCLEEVEEEIGLHHETPSLATYRMLWLLFKPGTKVYRSERGRWTAGVVLSVGMDKAIQTKGDALRIRYWNLGFDGFRLGRWEGDCFIKPFEGTRRIIELEICPSSFYDVKDSGLLRDTLIDQGKQYWKLIPGSQVDYSGKLPTDNIEWVSI</sequence>
<evidence type="ECO:0000313" key="3">
    <source>
        <dbReference type="EMBL" id="KAL1857100.1"/>
    </source>
</evidence>
<name>A0ABR3WAD8_9PEZI</name>
<evidence type="ECO:0000256" key="1">
    <source>
        <dbReference type="SAM" id="MobiDB-lite"/>
    </source>
</evidence>
<feature type="compositionally biased region" description="Basic and acidic residues" evidence="1">
    <location>
        <begin position="27"/>
        <end position="38"/>
    </location>
</feature>
<evidence type="ECO:0000313" key="4">
    <source>
        <dbReference type="Proteomes" id="UP001583177"/>
    </source>
</evidence>
<dbReference type="PANTHER" id="PTHR46411">
    <property type="entry name" value="FAMILY ATPASE, PUTATIVE-RELATED"/>
    <property type="match status" value="1"/>
</dbReference>
<dbReference type="Pfam" id="PF22942">
    <property type="entry name" value="DUF7025"/>
    <property type="match status" value="1"/>
</dbReference>
<feature type="domain" description="DUF7025" evidence="2">
    <location>
        <begin position="313"/>
        <end position="404"/>
    </location>
</feature>
<dbReference type="PANTHER" id="PTHR46411:SF4">
    <property type="entry name" value="AAA+ ATPASE DOMAIN-CONTAINING PROTEIN"/>
    <property type="match status" value="1"/>
</dbReference>
<dbReference type="EMBL" id="JAWRVE010000115">
    <property type="protein sequence ID" value="KAL1857100.1"/>
    <property type="molecule type" value="Genomic_DNA"/>
</dbReference>
<accession>A0ABR3WAD8</accession>
<keyword evidence="4" id="KW-1185">Reference proteome</keyword>
<protein>
    <recommendedName>
        <fullName evidence="2">DUF7025 domain-containing protein</fullName>
    </recommendedName>
</protein>